<dbReference type="InterPro" id="IPR002110">
    <property type="entry name" value="Ankyrin_rpt"/>
</dbReference>
<dbReference type="PROSITE" id="PS50297">
    <property type="entry name" value="ANK_REP_REGION"/>
    <property type="match status" value="2"/>
</dbReference>
<sequence>MVAVEFQTIWSWAGLDIDPKKPSFRDAQELIKARQIIKCGKLNEDNEVIRFSALCSKTPDSKDECYIVNGTSSFRNKNCSHRKRYNEPDANKYSFVLLFSSKTLTGTGHHERLTISRSCPLNIYLMVPDPRKSTIDDSSITTYEYEYMNENVPARDSKHHHHYRHRYYDRCNLAKVIFNVSGAIRHVAQVDIRDKMGNTPLHSALYRRPMFATVEMLLRNGTNANLTNDEGSTPLHIICNKKSKAFHDSGLAKLFFKVTDEINQLVQVDVQDNKGITPLQYAVASLIPRTVDLLLDHGASLSSFTFPDESFFVLERYTSYDMEYALHSKLVSRAMLVVEHLEKRGYELDRSEALIIMKLFAQHESFRLDQSWRNDEDFVRKAKEMMIKPSLSLYDLLLLRPKEATRKLTFKDDEDCPSAKRRSESIDRICAELGAPALYGATALSRTILSSCIEERVSRSEWQVYGRREQRHSTLFIYKRIAIFGTRENNLTLLFEISKRYDNSDSSSFRNKNCSHRKRYNERSHETSSPQGKLDSKIVGFSHNIDVKFSELLTFDLGLSHFNGCIGNGRPHVSYEATYVLAGIPPLALLADERARLYGRRREDAKDEERLATLSKWQEAWDRSKKARWTHRLIPNIRVWIERRHGELNYHLTQLLTGQGFFKHHSQRYDHNQSAQCPVCPSSIENAEHVFYHCPSPTLDLHYPKENLSTPLTSAIERADPLILAMLIDKIPVDLDDTLTQPCGKTALMHAAYCADNPEVLQVLIRKGADPIYLSSYEIFEQLIKMGADVDAIDRHGLSVLHIAILKRSRDCVIALARLCRRTKTTLDLARELLRDLLPVEANFRSNDK</sequence>
<dbReference type="Proteomes" id="UP000479190">
    <property type="component" value="Unassembled WGS sequence"/>
</dbReference>
<organism evidence="5 6">
    <name type="scientific">Trichogramma brassicae</name>
    <dbReference type="NCBI Taxonomy" id="86971"/>
    <lineage>
        <taxon>Eukaryota</taxon>
        <taxon>Metazoa</taxon>
        <taxon>Ecdysozoa</taxon>
        <taxon>Arthropoda</taxon>
        <taxon>Hexapoda</taxon>
        <taxon>Insecta</taxon>
        <taxon>Pterygota</taxon>
        <taxon>Neoptera</taxon>
        <taxon>Endopterygota</taxon>
        <taxon>Hymenoptera</taxon>
        <taxon>Apocrita</taxon>
        <taxon>Proctotrupomorpha</taxon>
        <taxon>Chalcidoidea</taxon>
        <taxon>Trichogrammatidae</taxon>
        <taxon>Trichogramma</taxon>
    </lineage>
</organism>
<dbReference type="PROSITE" id="PS50088">
    <property type="entry name" value="ANK_REPEAT"/>
    <property type="match status" value="2"/>
</dbReference>
<accession>A0A6H5IFR8</accession>
<name>A0A6H5IFR8_9HYME</name>
<evidence type="ECO:0000256" key="3">
    <source>
        <dbReference type="PROSITE-ProRule" id="PRU00023"/>
    </source>
</evidence>
<dbReference type="InterPro" id="IPR036770">
    <property type="entry name" value="Ankyrin_rpt-contain_sf"/>
</dbReference>
<evidence type="ECO:0000256" key="4">
    <source>
        <dbReference type="SAM" id="MobiDB-lite"/>
    </source>
</evidence>
<dbReference type="GO" id="GO:0005829">
    <property type="term" value="C:cytosol"/>
    <property type="evidence" value="ECO:0007669"/>
    <property type="project" value="TreeGrafter"/>
</dbReference>
<dbReference type="PANTHER" id="PTHR46680">
    <property type="entry name" value="NF-KAPPA-B INHIBITOR ALPHA"/>
    <property type="match status" value="1"/>
</dbReference>
<dbReference type="Pfam" id="PF12796">
    <property type="entry name" value="Ank_2"/>
    <property type="match status" value="1"/>
</dbReference>
<dbReference type="InterPro" id="IPR051070">
    <property type="entry name" value="NF-kappa-B_inhibitor"/>
</dbReference>
<feature type="repeat" description="ANK" evidence="3">
    <location>
        <begin position="196"/>
        <end position="229"/>
    </location>
</feature>
<dbReference type="Pfam" id="PF00023">
    <property type="entry name" value="Ank"/>
    <property type="match status" value="1"/>
</dbReference>
<dbReference type="SUPFAM" id="SSF48403">
    <property type="entry name" value="Ankyrin repeat"/>
    <property type="match status" value="1"/>
</dbReference>
<protein>
    <recommendedName>
        <fullName evidence="7">Reverse transcriptase zinc-binding domain-containing protein</fullName>
    </recommendedName>
</protein>
<dbReference type="PANTHER" id="PTHR46680:SF3">
    <property type="entry name" value="NF-KAPPA-B INHIBITOR CACTUS"/>
    <property type="match status" value="1"/>
</dbReference>
<gene>
    <name evidence="5" type="ORF">TBRA_LOCUS7662</name>
</gene>
<dbReference type="GO" id="GO:0071356">
    <property type="term" value="P:cellular response to tumor necrosis factor"/>
    <property type="evidence" value="ECO:0007669"/>
    <property type="project" value="TreeGrafter"/>
</dbReference>
<feature type="region of interest" description="Disordered" evidence="4">
    <location>
        <begin position="503"/>
        <end position="533"/>
    </location>
</feature>
<evidence type="ECO:0000313" key="6">
    <source>
        <dbReference type="Proteomes" id="UP000479190"/>
    </source>
</evidence>
<dbReference type="GO" id="GO:0051059">
    <property type="term" value="F:NF-kappaB binding"/>
    <property type="evidence" value="ECO:0007669"/>
    <property type="project" value="TreeGrafter"/>
</dbReference>
<keyword evidence="2 3" id="KW-0040">ANK repeat</keyword>
<dbReference type="AlphaFoldDB" id="A0A6H5IFR8"/>
<dbReference type="SMART" id="SM00248">
    <property type="entry name" value="ANK"/>
    <property type="match status" value="6"/>
</dbReference>
<evidence type="ECO:0000313" key="5">
    <source>
        <dbReference type="EMBL" id="CAB0035777.1"/>
    </source>
</evidence>
<reference evidence="5 6" key="1">
    <citation type="submission" date="2020-02" db="EMBL/GenBank/DDBJ databases">
        <authorList>
            <person name="Ferguson B K."/>
        </authorList>
    </citation>
    <scope>NUCLEOTIDE SEQUENCE [LARGE SCALE GENOMIC DNA]</scope>
</reference>
<dbReference type="EMBL" id="CADCXV010000798">
    <property type="protein sequence ID" value="CAB0035777.1"/>
    <property type="molecule type" value="Genomic_DNA"/>
</dbReference>
<dbReference type="Gene3D" id="1.25.40.20">
    <property type="entry name" value="Ankyrin repeat-containing domain"/>
    <property type="match status" value="2"/>
</dbReference>
<keyword evidence="6" id="KW-1185">Reference proteome</keyword>
<dbReference type="OrthoDB" id="6596655at2759"/>
<evidence type="ECO:0008006" key="7">
    <source>
        <dbReference type="Google" id="ProtNLM"/>
    </source>
</evidence>
<proteinExistence type="predicted"/>
<keyword evidence="1" id="KW-0677">Repeat</keyword>
<evidence type="ECO:0000256" key="2">
    <source>
        <dbReference type="ARBA" id="ARBA00023043"/>
    </source>
</evidence>
<feature type="repeat" description="ANK" evidence="3">
    <location>
        <begin position="274"/>
        <end position="306"/>
    </location>
</feature>
<evidence type="ECO:0000256" key="1">
    <source>
        <dbReference type="ARBA" id="ARBA00022737"/>
    </source>
</evidence>